<protein>
    <submittedName>
        <fullName evidence="1">Endonuclease/exonuclease/phosphatase</fullName>
    </submittedName>
</protein>
<dbReference type="Gene3D" id="3.60.10.10">
    <property type="entry name" value="Endonuclease/exonuclease/phosphatase"/>
    <property type="match status" value="1"/>
</dbReference>
<keyword evidence="2" id="KW-1185">Reference proteome</keyword>
<accession>A0AA38NYQ3</accession>
<keyword evidence="1" id="KW-0378">Hydrolase</keyword>
<evidence type="ECO:0000313" key="1">
    <source>
        <dbReference type="EMBL" id="KAJ3832990.1"/>
    </source>
</evidence>
<evidence type="ECO:0000313" key="2">
    <source>
        <dbReference type="Proteomes" id="UP001163846"/>
    </source>
</evidence>
<dbReference type="EMBL" id="MU806799">
    <property type="protein sequence ID" value="KAJ3832990.1"/>
    <property type="molecule type" value="Genomic_DNA"/>
</dbReference>
<dbReference type="AlphaFoldDB" id="A0AA38NYQ3"/>
<dbReference type="GO" id="GO:0004519">
    <property type="term" value="F:endonuclease activity"/>
    <property type="evidence" value="ECO:0007669"/>
    <property type="project" value="UniProtKB-KW"/>
</dbReference>
<gene>
    <name evidence="1" type="ORF">F5878DRAFT_547361</name>
</gene>
<reference evidence="1" key="1">
    <citation type="submission" date="2022-08" db="EMBL/GenBank/DDBJ databases">
        <authorList>
            <consortium name="DOE Joint Genome Institute"/>
            <person name="Min B."/>
            <person name="Riley R."/>
            <person name="Sierra-Patev S."/>
            <person name="Naranjo-Ortiz M."/>
            <person name="Looney B."/>
            <person name="Konkel Z."/>
            <person name="Slot J.C."/>
            <person name="Sakamoto Y."/>
            <person name="Steenwyk J.L."/>
            <person name="Rokas A."/>
            <person name="Carro J."/>
            <person name="Camarero S."/>
            <person name="Ferreira P."/>
            <person name="Molpeceres G."/>
            <person name="Ruiz-Duenas F.J."/>
            <person name="Serrano A."/>
            <person name="Henrissat B."/>
            <person name="Drula E."/>
            <person name="Hughes K.W."/>
            <person name="Mata J.L."/>
            <person name="Ishikawa N.K."/>
            <person name="Vargas-Isla R."/>
            <person name="Ushijima S."/>
            <person name="Smith C.A."/>
            <person name="Ahrendt S."/>
            <person name="Andreopoulos W."/>
            <person name="He G."/>
            <person name="Labutti K."/>
            <person name="Lipzen A."/>
            <person name="Ng V."/>
            <person name="Sandor L."/>
            <person name="Barry K."/>
            <person name="Martinez A.T."/>
            <person name="Xiao Y."/>
            <person name="Gibbons J.G."/>
            <person name="Terashima K."/>
            <person name="Hibbett D.S."/>
            <person name="Grigoriev I.V."/>
        </authorList>
    </citation>
    <scope>NUCLEOTIDE SEQUENCE</scope>
    <source>
        <strain evidence="1">TFB9207</strain>
    </source>
</reference>
<organism evidence="1 2">
    <name type="scientific">Lentinula raphanica</name>
    <dbReference type="NCBI Taxonomy" id="153919"/>
    <lineage>
        <taxon>Eukaryota</taxon>
        <taxon>Fungi</taxon>
        <taxon>Dikarya</taxon>
        <taxon>Basidiomycota</taxon>
        <taxon>Agaricomycotina</taxon>
        <taxon>Agaricomycetes</taxon>
        <taxon>Agaricomycetidae</taxon>
        <taxon>Agaricales</taxon>
        <taxon>Marasmiineae</taxon>
        <taxon>Omphalotaceae</taxon>
        <taxon>Lentinula</taxon>
    </lineage>
</organism>
<proteinExistence type="predicted"/>
<dbReference type="SUPFAM" id="SSF56219">
    <property type="entry name" value="DNase I-like"/>
    <property type="match status" value="1"/>
</dbReference>
<keyword evidence="1" id="KW-0540">Nuclease</keyword>
<sequence>MSGKPYERTQDRIKVMQLNVNKSDLCMHDLLHSAASEADILAIQEPYIDFLGRTRALRHLHVVYPTRHRDQWEQVTTRSVILVNSRLLTDSWTALDVEHPDVTAVQIVGEFGTLRIFNIYNDCNNDDAIN</sequence>
<comment type="caution">
    <text evidence="1">The sequence shown here is derived from an EMBL/GenBank/DDBJ whole genome shotgun (WGS) entry which is preliminary data.</text>
</comment>
<keyword evidence="1" id="KW-0255">Endonuclease</keyword>
<feature type="non-terminal residue" evidence="1">
    <location>
        <position position="130"/>
    </location>
</feature>
<name>A0AA38NYQ3_9AGAR</name>
<dbReference type="InterPro" id="IPR036691">
    <property type="entry name" value="Endo/exonu/phosph_ase_sf"/>
</dbReference>
<dbReference type="Proteomes" id="UP001163846">
    <property type="component" value="Unassembled WGS sequence"/>
</dbReference>